<gene>
    <name evidence="2" type="ORF">EDD32_2097</name>
</gene>
<name>A0A3N4Z2Y4_9MICO</name>
<comment type="caution">
    <text evidence="2">The sequence shown here is derived from an EMBL/GenBank/DDBJ whole genome shotgun (WGS) entry which is preliminary data.</text>
</comment>
<protein>
    <submittedName>
        <fullName evidence="2">DUF3017 family protein</fullName>
    </submittedName>
</protein>
<feature type="transmembrane region" description="Helical" evidence="1">
    <location>
        <begin position="64"/>
        <end position="81"/>
    </location>
</feature>
<keyword evidence="1" id="KW-1133">Transmembrane helix</keyword>
<organism evidence="2 3">
    <name type="scientific">Georgenia muralis</name>
    <dbReference type="NCBI Taxonomy" id="154117"/>
    <lineage>
        <taxon>Bacteria</taxon>
        <taxon>Bacillati</taxon>
        <taxon>Actinomycetota</taxon>
        <taxon>Actinomycetes</taxon>
        <taxon>Micrococcales</taxon>
        <taxon>Bogoriellaceae</taxon>
        <taxon>Georgenia</taxon>
    </lineage>
</organism>
<keyword evidence="1" id="KW-0812">Transmembrane</keyword>
<evidence type="ECO:0000256" key="1">
    <source>
        <dbReference type="SAM" id="Phobius"/>
    </source>
</evidence>
<dbReference type="EMBL" id="RKRA01000001">
    <property type="protein sequence ID" value="RPF27609.1"/>
    <property type="molecule type" value="Genomic_DNA"/>
</dbReference>
<dbReference type="AlphaFoldDB" id="A0A3N4Z2Y4"/>
<accession>A0A3N4Z2Y4</accession>
<feature type="transmembrane region" description="Helical" evidence="1">
    <location>
        <begin position="34"/>
        <end position="52"/>
    </location>
</feature>
<evidence type="ECO:0000313" key="2">
    <source>
        <dbReference type="EMBL" id="RPF27609.1"/>
    </source>
</evidence>
<dbReference type="RefSeq" id="WP_123917272.1">
    <property type="nucleotide sequence ID" value="NZ_RKRA01000001.1"/>
</dbReference>
<evidence type="ECO:0000313" key="3">
    <source>
        <dbReference type="Proteomes" id="UP000280726"/>
    </source>
</evidence>
<sequence>MSPARGPRLTLLAVLVLAVALVALVAVWSDARTAALVLAGLLAAVAVARVVLPEALVPGSRSRPVDVVLLLALAGALVYLAPWGNATLALP</sequence>
<feature type="transmembrane region" description="Helical" evidence="1">
    <location>
        <begin position="9"/>
        <end position="28"/>
    </location>
</feature>
<dbReference type="InterPro" id="IPR021385">
    <property type="entry name" value="DUF3017"/>
</dbReference>
<keyword evidence="1" id="KW-0472">Membrane</keyword>
<dbReference type="Proteomes" id="UP000280726">
    <property type="component" value="Unassembled WGS sequence"/>
</dbReference>
<keyword evidence="3" id="KW-1185">Reference proteome</keyword>
<proteinExistence type="predicted"/>
<reference evidence="2 3" key="1">
    <citation type="submission" date="2018-11" db="EMBL/GenBank/DDBJ databases">
        <title>Sequencing the genomes of 1000 actinobacteria strains.</title>
        <authorList>
            <person name="Klenk H.-P."/>
        </authorList>
    </citation>
    <scope>NUCLEOTIDE SEQUENCE [LARGE SCALE GENOMIC DNA]</scope>
    <source>
        <strain evidence="2 3">DSM 14418</strain>
    </source>
</reference>
<dbReference type="Pfam" id="PF11222">
    <property type="entry name" value="DUF3017"/>
    <property type="match status" value="1"/>
</dbReference>